<feature type="domain" description="M23ase beta-sheet core" evidence="3">
    <location>
        <begin position="187"/>
        <end position="282"/>
    </location>
</feature>
<name>A0A8J3CVB4_9BACT</name>
<dbReference type="GO" id="GO:0004222">
    <property type="term" value="F:metalloendopeptidase activity"/>
    <property type="evidence" value="ECO:0007669"/>
    <property type="project" value="TreeGrafter"/>
</dbReference>
<dbReference type="InterPro" id="IPR011055">
    <property type="entry name" value="Dup_hybrid_motif"/>
</dbReference>
<dbReference type="PANTHER" id="PTHR21666:SF289">
    <property type="entry name" value="L-ALA--D-GLU ENDOPEPTIDASE"/>
    <property type="match status" value="1"/>
</dbReference>
<dbReference type="InterPro" id="IPR016047">
    <property type="entry name" value="M23ase_b-sheet_dom"/>
</dbReference>
<dbReference type="CDD" id="cd12797">
    <property type="entry name" value="M23_peptidase"/>
    <property type="match status" value="1"/>
</dbReference>
<evidence type="ECO:0000313" key="5">
    <source>
        <dbReference type="Proteomes" id="UP000642809"/>
    </source>
</evidence>
<evidence type="ECO:0000313" key="4">
    <source>
        <dbReference type="EMBL" id="GHB30575.1"/>
    </source>
</evidence>
<keyword evidence="2" id="KW-0472">Membrane</keyword>
<dbReference type="SUPFAM" id="SSF51261">
    <property type="entry name" value="Duplicated hybrid motif"/>
    <property type="match status" value="1"/>
</dbReference>
<gene>
    <name evidence="4" type="ORF">GCM10008106_09340</name>
</gene>
<proteinExistence type="predicted"/>
<dbReference type="Gene3D" id="2.70.70.10">
    <property type="entry name" value="Glucose Permease (Domain IIA)"/>
    <property type="match status" value="1"/>
</dbReference>
<dbReference type="PANTHER" id="PTHR21666">
    <property type="entry name" value="PEPTIDASE-RELATED"/>
    <property type="match status" value="1"/>
</dbReference>
<organism evidence="4 5">
    <name type="scientific">Mongoliitalea lutea</name>
    <dbReference type="NCBI Taxonomy" id="849756"/>
    <lineage>
        <taxon>Bacteria</taxon>
        <taxon>Pseudomonadati</taxon>
        <taxon>Bacteroidota</taxon>
        <taxon>Cytophagia</taxon>
        <taxon>Cytophagales</taxon>
        <taxon>Cyclobacteriaceae</taxon>
        <taxon>Mongoliitalea</taxon>
    </lineage>
</organism>
<keyword evidence="1" id="KW-0732">Signal</keyword>
<dbReference type="Pfam" id="PF01551">
    <property type="entry name" value="Peptidase_M23"/>
    <property type="match status" value="1"/>
</dbReference>
<keyword evidence="2" id="KW-0812">Transmembrane</keyword>
<comment type="caution">
    <text evidence="4">The sequence shown here is derived from an EMBL/GenBank/DDBJ whole genome shotgun (WGS) entry which is preliminary data.</text>
</comment>
<dbReference type="EMBL" id="BMYF01000004">
    <property type="protein sequence ID" value="GHB30575.1"/>
    <property type="molecule type" value="Genomic_DNA"/>
</dbReference>
<keyword evidence="5" id="KW-1185">Reference proteome</keyword>
<evidence type="ECO:0000256" key="1">
    <source>
        <dbReference type="ARBA" id="ARBA00022729"/>
    </source>
</evidence>
<reference evidence="4" key="1">
    <citation type="journal article" date="2014" name="Int. J. Syst. Evol. Microbiol.">
        <title>Complete genome sequence of Corynebacterium casei LMG S-19264T (=DSM 44701T), isolated from a smear-ripened cheese.</title>
        <authorList>
            <consortium name="US DOE Joint Genome Institute (JGI-PGF)"/>
            <person name="Walter F."/>
            <person name="Albersmeier A."/>
            <person name="Kalinowski J."/>
            <person name="Ruckert C."/>
        </authorList>
    </citation>
    <scope>NUCLEOTIDE SEQUENCE</scope>
    <source>
        <strain evidence="4">KCTC 23224</strain>
    </source>
</reference>
<accession>A0A8J3CVB4</accession>
<evidence type="ECO:0000259" key="3">
    <source>
        <dbReference type="Pfam" id="PF01551"/>
    </source>
</evidence>
<dbReference type="Proteomes" id="UP000642809">
    <property type="component" value="Unassembled WGS sequence"/>
</dbReference>
<feature type="transmembrane region" description="Helical" evidence="2">
    <location>
        <begin position="34"/>
        <end position="54"/>
    </location>
</feature>
<dbReference type="RefSeq" id="WP_189579300.1">
    <property type="nucleotide sequence ID" value="NZ_BMYF01000004.1"/>
</dbReference>
<keyword evidence="2" id="KW-1133">Transmembrane helix</keyword>
<sequence length="289" mass="32001">MKRFDLKKITQLKYLFVIRKEQDFSVLSSFSLSALRILVLSAFVFLVIFGLAVLSTKTIFKRWFDASSAQMANTERILALSDQVDSLLIEVRKKEQFIDNIQLIIKGEPLEVGEEIPTSVPQANRTDGIVNQQWSEGTKKIMQEFQSPSAEPVLANRNSAASSDAGAVFFFTPIKGFVSARFDPVNDHFGVDVIAKGNEPVLAIADGTVILSTWTINTGHVIGIQHRGEFLSFYKHNSVLLKDVGDVVRGGDIVSIVGNTGDLSTGSHLHFELWHKGSALNPQEFITFD</sequence>
<protein>
    <submittedName>
        <fullName evidence="4">Peptidase M23</fullName>
    </submittedName>
</protein>
<reference evidence="4" key="2">
    <citation type="submission" date="2020-09" db="EMBL/GenBank/DDBJ databases">
        <authorList>
            <person name="Sun Q."/>
            <person name="Kim S."/>
        </authorList>
    </citation>
    <scope>NUCLEOTIDE SEQUENCE</scope>
    <source>
        <strain evidence="4">KCTC 23224</strain>
    </source>
</reference>
<dbReference type="InterPro" id="IPR050570">
    <property type="entry name" value="Cell_wall_metabolism_enzyme"/>
</dbReference>
<dbReference type="AlphaFoldDB" id="A0A8J3CVB4"/>
<evidence type="ECO:0000256" key="2">
    <source>
        <dbReference type="SAM" id="Phobius"/>
    </source>
</evidence>